<feature type="transmembrane region" description="Helical" evidence="1">
    <location>
        <begin position="148"/>
        <end position="172"/>
    </location>
</feature>
<dbReference type="RefSeq" id="WP_184217041.1">
    <property type="nucleotide sequence ID" value="NZ_JACHIP010000003.1"/>
</dbReference>
<name>A0A7W8E429_9BACT</name>
<gene>
    <name evidence="2" type="ORF">HDF16_002580</name>
</gene>
<sequence>MAVTNKTVPYYKASGPVRGTQSFVHTLSSCWSRPSLTGLEVLWRWAYGIPALWLTLLVVRRALASHLAGGLAGLGLDKALLNDPVGALTADPMGVVAKVEQAAGIVMPDLLRVAAWLAPLLVAVWIVVSSIGRTVVLRRADSALKPRVFTLMLLQVVRLAALAGSFWVWFSGIRFAARVAVIGPMSAGQEPNLVLYCAISIVTTLGLFVLWGAVSWFFSIAPLLAMIQGLGVAGSLKAALRLGSLKSKLVEINLVMGIVKIGLIVLAMVFSATPLPFQTVTTPGFLACWWAGVTVLYLVGSDFFHVARLVAYLNLWRGHEEEISLPDK</sequence>
<evidence type="ECO:0000256" key="1">
    <source>
        <dbReference type="SAM" id="Phobius"/>
    </source>
</evidence>
<keyword evidence="1" id="KW-0472">Membrane</keyword>
<feature type="transmembrane region" description="Helical" evidence="1">
    <location>
        <begin position="252"/>
        <end position="272"/>
    </location>
</feature>
<proteinExistence type="predicted"/>
<reference evidence="2 3" key="1">
    <citation type="submission" date="2020-08" db="EMBL/GenBank/DDBJ databases">
        <title>Genomic Encyclopedia of Type Strains, Phase IV (KMG-V): Genome sequencing to study the core and pangenomes of soil and plant-associated prokaryotes.</title>
        <authorList>
            <person name="Whitman W."/>
        </authorList>
    </citation>
    <scope>NUCLEOTIDE SEQUENCE [LARGE SCALE GENOMIC DNA]</scope>
    <source>
        <strain evidence="2 3">M8UP14</strain>
    </source>
</reference>
<feature type="transmembrane region" description="Helical" evidence="1">
    <location>
        <begin position="110"/>
        <end position="128"/>
    </location>
</feature>
<evidence type="ECO:0000313" key="3">
    <source>
        <dbReference type="Proteomes" id="UP000540989"/>
    </source>
</evidence>
<dbReference type="EMBL" id="JACHIP010000003">
    <property type="protein sequence ID" value="MBB5057874.1"/>
    <property type="molecule type" value="Genomic_DNA"/>
</dbReference>
<organism evidence="2 3">
    <name type="scientific">Granulicella aggregans</name>
    <dbReference type="NCBI Taxonomy" id="474949"/>
    <lineage>
        <taxon>Bacteria</taxon>
        <taxon>Pseudomonadati</taxon>
        <taxon>Acidobacteriota</taxon>
        <taxon>Terriglobia</taxon>
        <taxon>Terriglobales</taxon>
        <taxon>Acidobacteriaceae</taxon>
        <taxon>Granulicella</taxon>
    </lineage>
</organism>
<protein>
    <submittedName>
        <fullName evidence="2">Uncharacterized protein</fullName>
    </submittedName>
</protein>
<feature type="transmembrane region" description="Helical" evidence="1">
    <location>
        <begin position="193"/>
        <end position="214"/>
    </location>
</feature>
<dbReference type="AlphaFoldDB" id="A0A7W8E429"/>
<evidence type="ECO:0000313" key="2">
    <source>
        <dbReference type="EMBL" id="MBB5057874.1"/>
    </source>
</evidence>
<keyword evidence="1" id="KW-0812">Transmembrane</keyword>
<accession>A0A7W8E429</accession>
<dbReference type="Proteomes" id="UP000540989">
    <property type="component" value="Unassembled WGS sequence"/>
</dbReference>
<comment type="caution">
    <text evidence="2">The sequence shown here is derived from an EMBL/GenBank/DDBJ whole genome shotgun (WGS) entry which is preliminary data.</text>
</comment>
<keyword evidence="1" id="KW-1133">Transmembrane helix</keyword>
<feature type="transmembrane region" description="Helical" evidence="1">
    <location>
        <begin position="284"/>
        <end position="307"/>
    </location>
</feature>
<keyword evidence="3" id="KW-1185">Reference proteome</keyword>
<feature type="transmembrane region" description="Helical" evidence="1">
    <location>
        <begin position="220"/>
        <end position="240"/>
    </location>
</feature>
<dbReference type="PROSITE" id="PS51257">
    <property type="entry name" value="PROKAR_LIPOPROTEIN"/>
    <property type="match status" value="1"/>
</dbReference>